<keyword evidence="1" id="KW-0472">Membrane</keyword>
<evidence type="ECO:0000313" key="2">
    <source>
        <dbReference type="EMBL" id="BBJ50673.1"/>
    </source>
</evidence>
<dbReference type="PANTHER" id="PTHR23542:SF1">
    <property type="entry name" value="MAJOR FACILITATOR SUPERFAMILY (MFS) PROFILE DOMAIN-CONTAINING PROTEIN"/>
    <property type="match status" value="1"/>
</dbReference>
<dbReference type="PANTHER" id="PTHR23542">
    <property type="match status" value="1"/>
</dbReference>
<keyword evidence="1" id="KW-1133">Transmembrane helix</keyword>
<feature type="transmembrane region" description="Helical" evidence="1">
    <location>
        <begin position="162"/>
        <end position="185"/>
    </location>
</feature>
<name>A0A499V8B9_STRAX</name>
<feature type="transmembrane region" description="Helical" evidence="1">
    <location>
        <begin position="128"/>
        <end position="150"/>
    </location>
</feature>
<reference evidence="2" key="1">
    <citation type="submission" date="2019-04" db="EMBL/GenBank/DDBJ databases">
        <title>Draft genome sequences of Streptomyces avermitilis MC3.</title>
        <authorList>
            <person name="Komaki H."/>
            <person name="Tamura T."/>
            <person name="Hosoyama A."/>
        </authorList>
    </citation>
    <scope>NUCLEOTIDE SEQUENCE</scope>
    <source>
        <strain evidence="2">MC3</strain>
    </source>
</reference>
<accession>A0A499V8B9</accession>
<organism evidence="2">
    <name type="scientific">Streptomyces avermitilis</name>
    <dbReference type="NCBI Taxonomy" id="33903"/>
    <lineage>
        <taxon>Bacteria</taxon>
        <taxon>Bacillati</taxon>
        <taxon>Actinomycetota</taxon>
        <taxon>Actinomycetes</taxon>
        <taxon>Kitasatosporales</taxon>
        <taxon>Streptomycetaceae</taxon>
        <taxon>Streptomyces</taxon>
    </lineage>
</organism>
<protein>
    <recommendedName>
        <fullName evidence="3">Major facilitator superfamily (MFS) profile domain-containing protein</fullName>
    </recommendedName>
</protein>
<evidence type="ECO:0008006" key="3">
    <source>
        <dbReference type="Google" id="ProtNLM"/>
    </source>
</evidence>
<keyword evidence="1" id="KW-0812">Transmembrane</keyword>
<feature type="transmembrane region" description="Helical" evidence="1">
    <location>
        <begin position="94"/>
        <end position="116"/>
    </location>
</feature>
<evidence type="ECO:0000256" key="1">
    <source>
        <dbReference type="SAM" id="Phobius"/>
    </source>
</evidence>
<dbReference type="AlphaFoldDB" id="A0A499V8B9"/>
<sequence>MRAVWGEVVEDKLLLQRAYSLDGVAEEILFVSGPLLVGVVVRCAPPAAGVALSALLVWAGTLAFALSPVVAGVRPAAAKPAARSGGRPRGGRALVQPVVVATGVGLSLGAVDLLVMAFAQQHRHGDDVVAWVLAALSLGSALGGLLNGAVDWRTSARVRLPLQACGLGLALLAAGLAPASAPWPWPWPAPASSSPRPSPRPT</sequence>
<dbReference type="EMBL" id="AP019621">
    <property type="protein sequence ID" value="BBJ50673.1"/>
    <property type="molecule type" value="Genomic_DNA"/>
</dbReference>
<feature type="transmembrane region" description="Helical" evidence="1">
    <location>
        <begin position="50"/>
        <end position="73"/>
    </location>
</feature>
<gene>
    <name evidence="2" type="ORF">SAVMC3_33020</name>
</gene>
<proteinExistence type="predicted"/>